<dbReference type="Proteomes" id="UP000319818">
    <property type="component" value="Unassembled WGS sequence"/>
</dbReference>
<comment type="cofactor">
    <cofactor evidence="1">
        <name>[3Fe-4S] cluster</name>
        <dbReference type="ChEBI" id="CHEBI:21137"/>
    </cofactor>
</comment>
<keyword evidence="4 8" id="KW-0249">Electron transport</keyword>
<dbReference type="RefSeq" id="WP_142100561.1">
    <property type="nucleotide sequence ID" value="NZ_VFPH01000001.1"/>
</dbReference>
<gene>
    <name evidence="10" type="ORF">FB388_2555</name>
</gene>
<dbReference type="PANTHER" id="PTHR36923">
    <property type="entry name" value="FERREDOXIN"/>
    <property type="match status" value="1"/>
</dbReference>
<feature type="domain" description="4Fe-4S ferredoxin-type" evidence="9">
    <location>
        <begin position="3"/>
        <end position="31"/>
    </location>
</feature>
<evidence type="ECO:0000256" key="8">
    <source>
        <dbReference type="RuleBase" id="RU368020"/>
    </source>
</evidence>
<dbReference type="OrthoDB" id="3215002at2"/>
<keyword evidence="2 8" id="KW-0813">Transport</keyword>
<dbReference type="PROSITE" id="PS51379">
    <property type="entry name" value="4FE4S_FER_2"/>
    <property type="match status" value="1"/>
</dbReference>
<evidence type="ECO:0000256" key="6">
    <source>
        <dbReference type="ARBA" id="ARBA00023014"/>
    </source>
</evidence>
<dbReference type="GO" id="GO:0051538">
    <property type="term" value="F:3 iron, 4 sulfur cluster binding"/>
    <property type="evidence" value="ECO:0007669"/>
    <property type="project" value="UniProtKB-KW"/>
</dbReference>
<sequence length="67" mass="6987">MPYRIEIDESACNGYGNCVVAAPEVFDLDPVTGIATVLAGHPDDADDAAVAEAEADCPARAIRLSRP</sequence>
<dbReference type="Pfam" id="PF13459">
    <property type="entry name" value="Fer4_15"/>
    <property type="match status" value="1"/>
</dbReference>
<organism evidence="10 11">
    <name type="scientific">Pseudonocardia cypriaca</name>
    <dbReference type="NCBI Taxonomy" id="882449"/>
    <lineage>
        <taxon>Bacteria</taxon>
        <taxon>Bacillati</taxon>
        <taxon>Actinomycetota</taxon>
        <taxon>Actinomycetes</taxon>
        <taxon>Pseudonocardiales</taxon>
        <taxon>Pseudonocardiaceae</taxon>
        <taxon>Pseudonocardia</taxon>
    </lineage>
</organism>
<dbReference type="SUPFAM" id="SSF54862">
    <property type="entry name" value="4Fe-4S ferredoxins"/>
    <property type="match status" value="1"/>
</dbReference>
<dbReference type="PRINTS" id="PR00352">
    <property type="entry name" value="3FE4SFRDOXIN"/>
</dbReference>
<dbReference type="EMBL" id="VFPH01000001">
    <property type="protein sequence ID" value="TQM45161.1"/>
    <property type="molecule type" value="Genomic_DNA"/>
</dbReference>
<keyword evidence="7" id="KW-0003">3Fe-4S</keyword>
<evidence type="ECO:0000256" key="7">
    <source>
        <dbReference type="ARBA" id="ARBA00023291"/>
    </source>
</evidence>
<dbReference type="InterPro" id="IPR017896">
    <property type="entry name" value="4Fe4S_Fe-S-bd"/>
</dbReference>
<comment type="caution">
    <text evidence="10">The sequence shown here is derived from an EMBL/GenBank/DDBJ whole genome shotgun (WGS) entry which is preliminary data.</text>
</comment>
<keyword evidence="11" id="KW-1185">Reference proteome</keyword>
<dbReference type="GO" id="GO:0005506">
    <property type="term" value="F:iron ion binding"/>
    <property type="evidence" value="ECO:0007669"/>
    <property type="project" value="UniProtKB-UniRule"/>
</dbReference>
<evidence type="ECO:0000259" key="9">
    <source>
        <dbReference type="PROSITE" id="PS51379"/>
    </source>
</evidence>
<evidence type="ECO:0000256" key="4">
    <source>
        <dbReference type="ARBA" id="ARBA00022982"/>
    </source>
</evidence>
<dbReference type="AlphaFoldDB" id="A0A543GGG7"/>
<evidence type="ECO:0000313" key="10">
    <source>
        <dbReference type="EMBL" id="TQM45161.1"/>
    </source>
</evidence>
<evidence type="ECO:0000256" key="2">
    <source>
        <dbReference type="ARBA" id="ARBA00022448"/>
    </source>
</evidence>
<comment type="function">
    <text evidence="8">Ferredoxins are iron-sulfur proteins that transfer electrons in a wide variety of metabolic reactions.</text>
</comment>
<dbReference type="PANTHER" id="PTHR36923:SF3">
    <property type="entry name" value="FERREDOXIN"/>
    <property type="match status" value="1"/>
</dbReference>
<dbReference type="Gene3D" id="3.30.70.20">
    <property type="match status" value="1"/>
</dbReference>
<dbReference type="InterPro" id="IPR051269">
    <property type="entry name" value="Fe-S_cluster_ET"/>
</dbReference>
<evidence type="ECO:0000256" key="1">
    <source>
        <dbReference type="ARBA" id="ARBA00001927"/>
    </source>
</evidence>
<evidence type="ECO:0000256" key="5">
    <source>
        <dbReference type="ARBA" id="ARBA00023004"/>
    </source>
</evidence>
<evidence type="ECO:0000256" key="3">
    <source>
        <dbReference type="ARBA" id="ARBA00022723"/>
    </source>
</evidence>
<name>A0A543GGG7_9PSEU</name>
<evidence type="ECO:0000313" key="11">
    <source>
        <dbReference type="Proteomes" id="UP000319818"/>
    </source>
</evidence>
<proteinExistence type="predicted"/>
<accession>A0A543GGG7</accession>
<reference evidence="10 11" key="1">
    <citation type="submission" date="2019-06" db="EMBL/GenBank/DDBJ databases">
        <title>Sequencing the genomes of 1000 actinobacteria strains.</title>
        <authorList>
            <person name="Klenk H.-P."/>
        </authorList>
    </citation>
    <scope>NUCLEOTIDE SEQUENCE [LARGE SCALE GENOMIC DNA]</scope>
    <source>
        <strain evidence="10 11">DSM 45511</strain>
    </source>
</reference>
<dbReference type="InterPro" id="IPR001080">
    <property type="entry name" value="3Fe4S_ferredoxin"/>
</dbReference>
<dbReference type="GO" id="GO:0009055">
    <property type="term" value="F:electron transfer activity"/>
    <property type="evidence" value="ECO:0007669"/>
    <property type="project" value="UniProtKB-UniRule"/>
</dbReference>
<keyword evidence="3 8" id="KW-0479">Metal-binding</keyword>
<keyword evidence="5 8" id="KW-0408">Iron</keyword>
<protein>
    <recommendedName>
        <fullName evidence="8">Ferredoxin</fullName>
    </recommendedName>
</protein>
<keyword evidence="6 8" id="KW-0411">Iron-sulfur</keyword>